<evidence type="ECO:0000313" key="1">
    <source>
        <dbReference type="EMBL" id="KAA8564730.1"/>
    </source>
</evidence>
<gene>
    <name evidence="1" type="ORF">EYC84_011624</name>
</gene>
<protein>
    <submittedName>
        <fullName evidence="1">Uncharacterized protein</fullName>
    </submittedName>
</protein>
<accession>A0A5M9J863</accession>
<dbReference type="VEuPathDB" id="FungiDB:MFRU_013g02410"/>
<reference evidence="1 2" key="1">
    <citation type="submission" date="2019-06" db="EMBL/GenBank/DDBJ databases">
        <title>Genome Sequence of the Brown Rot Fungal Pathogen Monilinia fructicola.</title>
        <authorList>
            <person name="De Miccolis Angelini R.M."/>
            <person name="Landi L."/>
            <person name="Abate D."/>
            <person name="Pollastro S."/>
            <person name="Romanazzi G."/>
            <person name="Faretra F."/>
        </authorList>
    </citation>
    <scope>NUCLEOTIDE SEQUENCE [LARGE SCALE GENOMIC DNA]</scope>
    <source>
        <strain evidence="1 2">Mfrc123</strain>
    </source>
</reference>
<evidence type="ECO:0000313" key="2">
    <source>
        <dbReference type="Proteomes" id="UP000322873"/>
    </source>
</evidence>
<dbReference type="AlphaFoldDB" id="A0A5M9J863"/>
<comment type="caution">
    <text evidence="1">The sequence shown here is derived from an EMBL/GenBank/DDBJ whole genome shotgun (WGS) entry which is preliminary data.</text>
</comment>
<keyword evidence="2" id="KW-1185">Reference proteome</keyword>
<dbReference type="EMBL" id="VICG01000015">
    <property type="protein sequence ID" value="KAA8564730.1"/>
    <property type="molecule type" value="Genomic_DNA"/>
</dbReference>
<name>A0A5M9J863_MONFR</name>
<proteinExistence type="predicted"/>
<dbReference type="Proteomes" id="UP000322873">
    <property type="component" value="Unassembled WGS sequence"/>
</dbReference>
<sequence>MVVVCTGLGPIQEQQLMEVYRKRVSFYFPCFLKYGLKSGTILTIHFRLFSGSGKTICDHYTLVLYQTLPRTSQVHPYSREFLLTRQDLFT</sequence>
<organism evidence="1 2">
    <name type="scientific">Monilinia fructicola</name>
    <name type="common">Brown rot fungus</name>
    <name type="synonym">Ciboria fructicola</name>
    <dbReference type="NCBI Taxonomy" id="38448"/>
    <lineage>
        <taxon>Eukaryota</taxon>
        <taxon>Fungi</taxon>
        <taxon>Dikarya</taxon>
        <taxon>Ascomycota</taxon>
        <taxon>Pezizomycotina</taxon>
        <taxon>Leotiomycetes</taxon>
        <taxon>Helotiales</taxon>
        <taxon>Sclerotiniaceae</taxon>
        <taxon>Monilinia</taxon>
    </lineage>
</organism>